<evidence type="ECO:0000313" key="3">
    <source>
        <dbReference type="Proteomes" id="UP001521184"/>
    </source>
</evidence>
<accession>A0ABR3TJT8</accession>
<dbReference type="EMBL" id="JAKEKT020000060">
    <property type="protein sequence ID" value="KAL1639641.1"/>
    <property type="molecule type" value="Genomic_DNA"/>
</dbReference>
<feature type="region of interest" description="Disordered" evidence="1">
    <location>
        <begin position="206"/>
        <end position="260"/>
    </location>
</feature>
<feature type="compositionally biased region" description="Basic and acidic residues" evidence="1">
    <location>
        <begin position="11"/>
        <end position="26"/>
    </location>
</feature>
<evidence type="ECO:0000256" key="1">
    <source>
        <dbReference type="SAM" id="MobiDB-lite"/>
    </source>
</evidence>
<evidence type="ECO:0000313" key="2">
    <source>
        <dbReference type="EMBL" id="KAL1639641.1"/>
    </source>
</evidence>
<gene>
    <name evidence="2" type="ORF">SLS58_007700</name>
</gene>
<feature type="compositionally biased region" description="Basic and acidic residues" evidence="1">
    <location>
        <begin position="210"/>
        <end position="260"/>
    </location>
</feature>
<feature type="region of interest" description="Disordered" evidence="1">
    <location>
        <begin position="1"/>
        <end position="26"/>
    </location>
</feature>
<sequence>MSPDSSSTLDHGADDKHGTTTKAEKTTSKWRNVESWFGKVLKWPRHGKDVMEEDLRRTLILMIPEVRIDPRTGQSYESDTQRQARARFDKCWEGDDDAVFIHPSLLDDLELPVGYYQQYEPGDPRSQWENADGTTTNVIGEVTRTMRWCGETNVRRTHQEIFVPDSIAIRSKVFVLSPSSHLEVLVPLEVIRKNRLDRRPRRLALAGGKRLPDPDISDEAREKKKADLEAQRKAAQEEERRVRESERKARANERRSDSSK</sequence>
<keyword evidence="3" id="KW-1185">Reference proteome</keyword>
<reference evidence="2 3" key="1">
    <citation type="journal article" date="2023" name="Plant Dis.">
        <title>First Report of Diplodia intermedia Causing Canker and Dieback Diseases on Apple Trees in Canada.</title>
        <authorList>
            <person name="Ellouze W."/>
            <person name="Ilyukhin E."/>
            <person name="Sulman M."/>
            <person name="Ali S."/>
        </authorList>
    </citation>
    <scope>NUCLEOTIDE SEQUENCE [LARGE SCALE GENOMIC DNA]</scope>
    <source>
        <strain evidence="2 3">M45-28</strain>
    </source>
</reference>
<proteinExistence type="predicted"/>
<organism evidence="2 3">
    <name type="scientific">Diplodia intermedia</name>
    <dbReference type="NCBI Taxonomy" id="856260"/>
    <lineage>
        <taxon>Eukaryota</taxon>
        <taxon>Fungi</taxon>
        <taxon>Dikarya</taxon>
        <taxon>Ascomycota</taxon>
        <taxon>Pezizomycotina</taxon>
        <taxon>Dothideomycetes</taxon>
        <taxon>Dothideomycetes incertae sedis</taxon>
        <taxon>Botryosphaeriales</taxon>
        <taxon>Botryosphaeriaceae</taxon>
        <taxon>Diplodia</taxon>
    </lineage>
</organism>
<dbReference type="Proteomes" id="UP001521184">
    <property type="component" value="Unassembled WGS sequence"/>
</dbReference>
<name>A0ABR3TJT8_9PEZI</name>
<comment type="caution">
    <text evidence="2">The sequence shown here is derived from an EMBL/GenBank/DDBJ whole genome shotgun (WGS) entry which is preliminary data.</text>
</comment>
<protein>
    <submittedName>
        <fullName evidence="2">Uncharacterized protein</fullName>
    </submittedName>
</protein>